<evidence type="ECO:0000256" key="11">
    <source>
        <dbReference type="ARBA" id="ARBA00023235"/>
    </source>
</evidence>
<dbReference type="CDD" id="cd18807">
    <property type="entry name" value="SF1_C_UvrD"/>
    <property type="match status" value="1"/>
</dbReference>
<dbReference type="Pfam" id="PF13361">
    <property type="entry name" value="UvrD_C"/>
    <property type="match status" value="1"/>
</dbReference>
<keyword evidence="7" id="KW-0269">Exonuclease</keyword>
<dbReference type="GO" id="GO:0043138">
    <property type="term" value="F:3'-5' DNA helicase activity"/>
    <property type="evidence" value="ECO:0007669"/>
    <property type="project" value="UniProtKB-EC"/>
</dbReference>
<evidence type="ECO:0000256" key="12">
    <source>
        <dbReference type="ARBA" id="ARBA00034617"/>
    </source>
</evidence>
<comment type="catalytic activity">
    <reaction evidence="12">
        <text>Couples ATP hydrolysis with the unwinding of duplex DNA by translocating in the 3'-5' direction.</text>
        <dbReference type="EC" id="5.6.2.4"/>
    </reaction>
</comment>
<evidence type="ECO:0000256" key="3">
    <source>
        <dbReference type="ARBA" id="ARBA00022741"/>
    </source>
</evidence>
<evidence type="ECO:0000256" key="8">
    <source>
        <dbReference type="ARBA" id="ARBA00022840"/>
    </source>
</evidence>
<evidence type="ECO:0000256" key="4">
    <source>
        <dbReference type="ARBA" id="ARBA00022763"/>
    </source>
</evidence>
<feature type="binding site" evidence="15">
    <location>
        <begin position="27"/>
        <end position="34"/>
    </location>
    <ligand>
        <name>ATP</name>
        <dbReference type="ChEBI" id="CHEBI:30616"/>
    </ligand>
</feature>
<proteinExistence type="inferred from homology"/>
<dbReference type="InterPro" id="IPR038726">
    <property type="entry name" value="PDDEXK_AddAB-type"/>
</dbReference>
<keyword evidence="2" id="KW-0540">Nuclease</keyword>
<dbReference type="InterPro" id="IPR014017">
    <property type="entry name" value="DNA_helicase_UvrD-like_C"/>
</dbReference>
<dbReference type="Gene3D" id="3.90.320.10">
    <property type="match status" value="1"/>
</dbReference>
<evidence type="ECO:0000259" key="16">
    <source>
        <dbReference type="PROSITE" id="PS51198"/>
    </source>
</evidence>
<keyword evidence="5 15" id="KW-0378">Hydrolase</keyword>
<dbReference type="PROSITE" id="PS51198">
    <property type="entry name" value="UVRD_HELICASE_ATP_BIND"/>
    <property type="match status" value="1"/>
</dbReference>
<evidence type="ECO:0000256" key="9">
    <source>
        <dbReference type="ARBA" id="ARBA00023125"/>
    </source>
</evidence>
<dbReference type="Gene3D" id="1.10.486.10">
    <property type="entry name" value="PCRA, domain 4"/>
    <property type="match status" value="1"/>
</dbReference>
<dbReference type="InterPro" id="IPR000212">
    <property type="entry name" value="DNA_helicase_UvrD/REP"/>
</dbReference>
<dbReference type="PANTHER" id="PTHR11070">
    <property type="entry name" value="UVRD / RECB / PCRA DNA HELICASE FAMILY MEMBER"/>
    <property type="match status" value="1"/>
</dbReference>
<dbReference type="InterPro" id="IPR011335">
    <property type="entry name" value="Restrct_endonuc-II-like"/>
</dbReference>
<reference evidence="18 19" key="1">
    <citation type="journal article" date="2015" name="Nature">
        <title>rRNA introns, odd ribosomes, and small enigmatic genomes across a large radiation of phyla.</title>
        <authorList>
            <person name="Brown C.T."/>
            <person name="Hug L.A."/>
            <person name="Thomas B.C."/>
            <person name="Sharon I."/>
            <person name="Castelle C.J."/>
            <person name="Singh A."/>
            <person name="Wilkins M.J."/>
            <person name="Williams K.H."/>
            <person name="Banfield J.F."/>
        </authorList>
    </citation>
    <scope>NUCLEOTIDE SEQUENCE [LARGE SCALE GENOMIC DNA]</scope>
</reference>
<dbReference type="InterPro" id="IPR014016">
    <property type="entry name" value="UvrD-like_ATP-bd"/>
</dbReference>
<dbReference type="EMBL" id="LBWS01000004">
    <property type="protein sequence ID" value="KKR15334.1"/>
    <property type="molecule type" value="Genomic_DNA"/>
</dbReference>
<dbReference type="Proteomes" id="UP000034048">
    <property type="component" value="Unassembled WGS sequence"/>
</dbReference>
<dbReference type="Gene3D" id="3.40.50.300">
    <property type="entry name" value="P-loop containing nucleotide triphosphate hydrolases"/>
    <property type="match status" value="2"/>
</dbReference>
<organism evidence="18 19">
    <name type="scientific">Candidatus Falkowbacteria bacterium GW2011_GWA2_39_24</name>
    <dbReference type="NCBI Taxonomy" id="1618634"/>
    <lineage>
        <taxon>Bacteria</taxon>
        <taxon>Candidatus Falkowiibacteriota</taxon>
    </lineage>
</organism>
<evidence type="ECO:0000256" key="5">
    <source>
        <dbReference type="ARBA" id="ARBA00022801"/>
    </source>
</evidence>
<evidence type="ECO:0000256" key="1">
    <source>
        <dbReference type="ARBA" id="ARBA00009922"/>
    </source>
</evidence>
<comment type="caution">
    <text evidence="18">The sequence shown here is derived from an EMBL/GenBank/DDBJ whole genome shotgun (WGS) entry which is preliminary data.</text>
</comment>
<dbReference type="PROSITE" id="PS51217">
    <property type="entry name" value="UVRD_HELICASE_CTER"/>
    <property type="match status" value="1"/>
</dbReference>
<dbReference type="CDD" id="cd17932">
    <property type="entry name" value="DEXQc_UvrD"/>
    <property type="match status" value="1"/>
</dbReference>
<evidence type="ECO:0000256" key="13">
    <source>
        <dbReference type="ARBA" id="ARBA00034808"/>
    </source>
</evidence>
<keyword evidence="10" id="KW-0234">DNA repair</keyword>
<evidence type="ECO:0000313" key="18">
    <source>
        <dbReference type="EMBL" id="KKR15334.1"/>
    </source>
</evidence>
<dbReference type="InterPro" id="IPR011604">
    <property type="entry name" value="PDDEXK-like_dom_sf"/>
</dbReference>
<sequence length="967" mass="111933">MTDFLKQLNQEQQEAVAHEQGPLLIVAGAGTGKTTVLISRLLHLITEKKVDPDHILLMTFTEKAAQELIVRADRALPYGYVNLWIHTFHGLCDHLLKLHGLDIGLNPDYDILSTTEQWILIKKHLDKFDLNYYRPLGNPDKFISELLRHFSRLKDENVSPQQYLDYVLELQQDQDTMLSTAGTAKADIDRLAELANAYHVYNQLLVDNKLLDFGDLINYTLKLFKERPDILRYYQQKWQYLMVDEFQDTNWSQYELVKLLSLPNNNLVAVGDDDQSIFKFRGASLSNIMQFKDDYPTAKEIVLVRNYRSSQIILDHAYQFIQHNNPNRLEEQLKIDKAIQSPDLPAGEIEYLSWPHVLSETQGVVAMIKQLHDTGQGTWSDMAILIRANNTADRFIAELKRQGLPHQFISLRGLYYKKIILDILAYLKLLDNYHESAALLRVLDVPSWQINHLDIINLSRYARQHLWSLYEAMEQAPVIREIAEPAQASIKKLLQLIKQHTALAKESRMSKLYVAIVKDLFLPYLDQDAQREDFDYLNQFYRKILRFEQANPQGLLADFRQLMDWELAAGDSGALQLIFEDADTVKIITVHSAKGLEFKYVWLVDLVDKRFPTISRSDRIPVPEALVKERLTTGDFHLEEERRLFYVAMTRAKQGLYLTGARDQGGATLKKPSRFIAEANLPVRELAVSASANELARDLQVVTVVDNKPAYKVPDRFSFSQLETFNLCPWRYKYEHILQIPMPPKATTAFGRIMHNTVRAFLQPLLPGQPQQADLFGQPATAPDLSWSRLEKLYTEYWQDYGFDNRQEADKYQQQGRLSLQNWQKSLVDNPLPNIELLEKSFTWKIKDCSLVGAIDRVDHLPDGSLSIIDYKTGNPKNKLGLDDKKQLLIYQLALEQIMQQPVAQLSYYYLTDNSQQTFTAKPAELDKTRDYVLETIDKIKRFDFVPQPGHVCQYCDFRNICEFRHI</sequence>
<comment type="catalytic activity">
    <reaction evidence="14">
        <text>ATP + H2O = ADP + phosphate + H(+)</text>
        <dbReference type="Rhea" id="RHEA:13065"/>
        <dbReference type="ChEBI" id="CHEBI:15377"/>
        <dbReference type="ChEBI" id="CHEBI:15378"/>
        <dbReference type="ChEBI" id="CHEBI:30616"/>
        <dbReference type="ChEBI" id="CHEBI:43474"/>
        <dbReference type="ChEBI" id="CHEBI:456216"/>
        <dbReference type="EC" id="5.6.2.4"/>
    </reaction>
</comment>
<evidence type="ECO:0000259" key="17">
    <source>
        <dbReference type="PROSITE" id="PS51217"/>
    </source>
</evidence>
<feature type="domain" description="UvrD-like helicase ATP-binding" evidence="16">
    <location>
        <begin position="6"/>
        <end position="310"/>
    </location>
</feature>
<gene>
    <name evidence="18" type="ORF">UT42_C0004G0005</name>
</gene>
<dbReference type="GO" id="GO:0003677">
    <property type="term" value="F:DNA binding"/>
    <property type="evidence" value="ECO:0007669"/>
    <property type="project" value="UniProtKB-KW"/>
</dbReference>
<protein>
    <recommendedName>
        <fullName evidence="13">DNA 3'-5' helicase</fullName>
        <ecNumber evidence="13">5.6.2.4</ecNumber>
    </recommendedName>
</protein>
<keyword evidence="6 15" id="KW-0347">Helicase</keyword>
<keyword evidence="9" id="KW-0238">DNA-binding</keyword>
<dbReference type="GO" id="GO:0004527">
    <property type="term" value="F:exonuclease activity"/>
    <property type="evidence" value="ECO:0007669"/>
    <property type="project" value="UniProtKB-KW"/>
</dbReference>
<dbReference type="Gene3D" id="1.10.10.160">
    <property type="match status" value="1"/>
</dbReference>
<comment type="similarity">
    <text evidence="1">Belongs to the helicase family. UvrD subfamily.</text>
</comment>
<feature type="domain" description="UvrD-like helicase C-terminal" evidence="17">
    <location>
        <begin position="311"/>
        <end position="595"/>
    </location>
</feature>
<evidence type="ECO:0000313" key="19">
    <source>
        <dbReference type="Proteomes" id="UP000034048"/>
    </source>
</evidence>
<dbReference type="GO" id="GO:0005524">
    <property type="term" value="F:ATP binding"/>
    <property type="evidence" value="ECO:0007669"/>
    <property type="project" value="UniProtKB-UniRule"/>
</dbReference>
<dbReference type="Pfam" id="PF00580">
    <property type="entry name" value="UvrD-helicase"/>
    <property type="match status" value="1"/>
</dbReference>
<dbReference type="Pfam" id="PF12705">
    <property type="entry name" value="PDDEXK_1"/>
    <property type="match status" value="1"/>
</dbReference>
<keyword evidence="8 15" id="KW-0067">ATP-binding</keyword>
<evidence type="ECO:0000256" key="10">
    <source>
        <dbReference type="ARBA" id="ARBA00023204"/>
    </source>
</evidence>
<dbReference type="AlphaFoldDB" id="A0A0G0NGR3"/>
<evidence type="ECO:0000256" key="2">
    <source>
        <dbReference type="ARBA" id="ARBA00022722"/>
    </source>
</evidence>
<name>A0A0G0NGR3_9BACT</name>
<accession>A0A0G0NGR3</accession>
<dbReference type="PATRIC" id="fig|1618634.3.peg.52"/>
<keyword evidence="3 15" id="KW-0547">Nucleotide-binding</keyword>
<dbReference type="SUPFAM" id="SSF52980">
    <property type="entry name" value="Restriction endonuclease-like"/>
    <property type="match status" value="1"/>
</dbReference>
<dbReference type="InterPro" id="IPR027417">
    <property type="entry name" value="P-loop_NTPase"/>
</dbReference>
<dbReference type="EC" id="5.6.2.4" evidence="13"/>
<dbReference type="PANTHER" id="PTHR11070:SF2">
    <property type="entry name" value="ATP-DEPENDENT DNA HELICASE SRS2"/>
    <property type="match status" value="1"/>
</dbReference>
<dbReference type="GO" id="GO:0000725">
    <property type="term" value="P:recombinational repair"/>
    <property type="evidence" value="ECO:0007669"/>
    <property type="project" value="TreeGrafter"/>
</dbReference>
<evidence type="ECO:0000256" key="15">
    <source>
        <dbReference type="PROSITE-ProRule" id="PRU00560"/>
    </source>
</evidence>
<keyword evidence="11" id="KW-0413">Isomerase</keyword>
<dbReference type="SUPFAM" id="SSF52540">
    <property type="entry name" value="P-loop containing nucleoside triphosphate hydrolases"/>
    <property type="match status" value="1"/>
</dbReference>
<evidence type="ECO:0000256" key="6">
    <source>
        <dbReference type="ARBA" id="ARBA00022806"/>
    </source>
</evidence>
<evidence type="ECO:0000256" key="7">
    <source>
        <dbReference type="ARBA" id="ARBA00022839"/>
    </source>
</evidence>
<evidence type="ECO:0000256" key="14">
    <source>
        <dbReference type="ARBA" id="ARBA00048988"/>
    </source>
</evidence>
<keyword evidence="4" id="KW-0227">DNA damage</keyword>
<dbReference type="InterPro" id="IPR013986">
    <property type="entry name" value="DExx_box_DNA_helicase_dom_sf"/>
</dbReference>